<accession>A0ACC1SGB1</accession>
<dbReference type="EMBL" id="JANRMS010000476">
    <property type="protein sequence ID" value="KAJ3539150.1"/>
    <property type="molecule type" value="Genomic_DNA"/>
</dbReference>
<comment type="caution">
    <text evidence="1">The sequence shown here is derived from an EMBL/GenBank/DDBJ whole genome shotgun (WGS) entry which is preliminary data.</text>
</comment>
<evidence type="ECO:0000313" key="1">
    <source>
        <dbReference type="EMBL" id="KAJ3539150.1"/>
    </source>
</evidence>
<protein>
    <submittedName>
        <fullName evidence="1">Uncharacterized protein</fullName>
    </submittedName>
</protein>
<organism evidence="1 2">
    <name type="scientific">Fusarium decemcellulare</name>
    <dbReference type="NCBI Taxonomy" id="57161"/>
    <lineage>
        <taxon>Eukaryota</taxon>
        <taxon>Fungi</taxon>
        <taxon>Dikarya</taxon>
        <taxon>Ascomycota</taxon>
        <taxon>Pezizomycotina</taxon>
        <taxon>Sordariomycetes</taxon>
        <taxon>Hypocreomycetidae</taxon>
        <taxon>Hypocreales</taxon>
        <taxon>Nectriaceae</taxon>
        <taxon>Fusarium</taxon>
        <taxon>Fusarium decemcellulare species complex</taxon>
    </lineage>
</organism>
<keyword evidence="2" id="KW-1185">Reference proteome</keyword>
<sequence length="174" mass="19857">MSSLPNDIPLPPAVQALIDKEEIRTVIYRFCRGSDRRIRDLVQSVYHPDAVDNHGSYNGPAKDFYDFVNSVPPVLCSHHHIGQTLIDLGEDGSTANAETYCTATTIDEVDGQHKWTTFLVRYIDKFEKRDGEWKITHRFVAFDGITDNTQMNYLPKSSLGTRNEGDYSRKIFKD</sequence>
<gene>
    <name evidence="1" type="ORF">NM208_g5605</name>
</gene>
<name>A0ACC1SGB1_9HYPO</name>
<evidence type="ECO:0000313" key="2">
    <source>
        <dbReference type="Proteomes" id="UP001148629"/>
    </source>
</evidence>
<reference evidence="1" key="1">
    <citation type="submission" date="2022-08" db="EMBL/GenBank/DDBJ databases">
        <title>Genome Sequence of Fusarium decemcellulare.</title>
        <authorList>
            <person name="Buettner E."/>
        </authorList>
    </citation>
    <scope>NUCLEOTIDE SEQUENCE</scope>
    <source>
        <strain evidence="1">Babe19</strain>
    </source>
</reference>
<proteinExistence type="predicted"/>
<dbReference type="Proteomes" id="UP001148629">
    <property type="component" value="Unassembled WGS sequence"/>
</dbReference>